<organism evidence="3 4">
    <name type="scientific">Alkaliphilus pronyensis</name>
    <dbReference type="NCBI Taxonomy" id="1482732"/>
    <lineage>
        <taxon>Bacteria</taxon>
        <taxon>Bacillati</taxon>
        <taxon>Bacillota</taxon>
        <taxon>Clostridia</taxon>
        <taxon>Peptostreptococcales</taxon>
        <taxon>Natronincolaceae</taxon>
        <taxon>Alkaliphilus</taxon>
    </lineage>
</organism>
<accession>A0A6I0FBK8</accession>
<reference evidence="3 4" key="1">
    <citation type="submission" date="2019-10" db="EMBL/GenBank/DDBJ databases">
        <title>Alkaliphilus serpentinus sp. nov. and Alkaliphilus pronyensis sp. nov., two novel anaerobic alkaliphilic species isolated from the serpentinized-hosted hydrothermal field of the Prony Bay (New Caledonia).</title>
        <authorList>
            <person name="Postec A."/>
        </authorList>
    </citation>
    <scope>NUCLEOTIDE SEQUENCE [LARGE SCALE GENOMIC DNA]</scope>
    <source>
        <strain evidence="3 4">LacV</strain>
    </source>
</reference>
<dbReference type="OrthoDB" id="9814556at2"/>
<dbReference type="InterPro" id="IPR036188">
    <property type="entry name" value="FAD/NAD-bd_sf"/>
</dbReference>
<dbReference type="InterPro" id="IPR002937">
    <property type="entry name" value="Amino_oxidase"/>
</dbReference>
<evidence type="ECO:0000313" key="3">
    <source>
        <dbReference type="EMBL" id="KAB3534880.1"/>
    </source>
</evidence>
<sequence length="495" mass="55458">MKMIVIIGGGVAGLSAGIFAQKNGFESIILEKHHTPGGECTGWNREGYHIDGCIHWLVGTKEGTSLHKLWTTVGALEDVDIYHPDTFMSCEHGDFTVNLYRDIDKLRSSWISISPEDKAEIEILCEDVSRLNSFEIPTDKPMDLMNVFEKIKLFASMKEAGTIIKKYSKIALKEYASRFKHPAIRNTLANFLPEGYSASTLFFALASFANGNASIPYGGSKEMAMRMAKKYTALGGKIVASCEALKLIINEKKVSRVICKDGETFEADYFIAACDAHVLYEGLLEGKYNDKAFQMRYNNPKDYPLASNIYVALGYEGLVGDIPRTLRFPINSFKINGSNIEHLTLAHYSYEPSFAPEGHTVLTCAINQFQQDYDEWSRLTKNKEAYKQEKLRIGNEVVEAIIKRFPEMEGKIKVLDVVTPITYERYCNAYRGSFMAFLPTIEGKSLDHSGKIKGINNIFLSGQWLQPPGGLPVAVVTGKDTIMRICKKEKQSFIS</sequence>
<dbReference type="Pfam" id="PF01593">
    <property type="entry name" value="Amino_oxidase"/>
    <property type="match status" value="1"/>
</dbReference>
<comment type="caution">
    <text evidence="3">The sequence shown here is derived from an EMBL/GenBank/DDBJ whole genome shotgun (WGS) entry which is preliminary data.</text>
</comment>
<dbReference type="EMBL" id="WBZC01000024">
    <property type="protein sequence ID" value="KAB3534880.1"/>
    <property type="molecule type" value="Genomic_DNA"/>
</dbReference>
<gene>
    <name evidence="3" type="ORF">F8154_07790</name>
</gene>
<evidence type="ECO:0000256" key="1">
    <source>
        <dbReference type="ARBA" id="ARBA00038322"/>
    </source>
</evidence>
<protein>
    <submittedName>
        <fullName evidence="3">NAD(P)/FAD-dependent oxidoreductase</fullName>
    </submittedName>
</protein>
<dbReference type="SUPFAM" id="SSF51905">
    <property type="entry name" value="FAD/NAD(P)-binding domain"/>
    <property type="match status" value="1"/>
</dbReference>
<feature type="domain" description="Amine oxidase" evidence="2">
    <location>
        <begin position="11"/>
        <end position="480"/>
    </location>
</feature>
<evidence type="ECO:0000259" key="2">
    <source>
        <dbReference type="Pfam" id="PF01593"/>
    </source>
</evidence>
<dbReference type="RefSeq" id="WP_151861050.1">
    <property type="nucleotide sequence ID" value="NZ_WBZC01000024.1"/>
</dbReference>
<comment type="similarity">
    <text evidence="1">Belongs to the carotenoid/retinoid oxidoreductase family. CrtN subfamily.</text>
</comment>
<name>A0A6I0FBK8_9FIRM</name>
<dbReference type="PANTHER" id="PTHR43734:SF1">
    <property type="entry name" value="PHYTOENE DESATURASE"/>
    <property type="match status" value="1"/>
</dbReference>
<dbReference type="PANTHER" id="PTHR43734">
    <property type="entry name" value="PHYTOENE DESATURASE"/>
    <property type="match status" value="1"/>
</dbReference>
<dbReference type="GO" id="GO:0016491">
    <property type="term" value="F:oxidoreductase activity"/>
    <property type="evidence" value="ECO:0007669"/>
    <property type="project" value="InterPro"/>
</dbReference>
<proteinExistence type="inferred from homology"/>
<dbReference type="Gene3D" id="3.50.50.60">
    <property type="entry name" value="FAD/NAD(P)-binding domain"/>
    <property type="match status" value="2"/>
</dbReference>
<dbReference type="Proteomes" id="UP000432715">
    <property type="component" value="Unassembled WGS sequence"/>
</dbReference>
<evidence type="ECO:0000313" key="4">
    <source>
        <dbReference type="Proteomes" id="UP000432715"/>
    </source>
</evidence>
<dbReference type="AlphaFoldDB" id="A0A6I0FBK8"/>
<keyword evidence="4" id="KW-1185">Reference proteome</keyword>